<keyword evidence="4" id="KW-1185">Reference proteome</keyword>
<dbReference type="PROSITE" id="PS00194">
    <property type="entry name" value="THIOREDOXIN_1"/>
    <property type="match status" value="1"/>
</dbReference>
<keyword evidence="1" id="KW-0676">Redox-active center</keyword>
<accession>A0ABT4KA68</accession>
<dbReference type="InterPro" id="IPR017937">
    <property type="entry name" value="Thioredoxin_CS"/>
</dbReference>
<dbReference type="Gene3D" id="3.40.30.10">
    <property type="entry name" value="Glutaredoxin"/>
    <property type="match status" value="1"/>
</dbReference>
<reference evidence="3" key="1">
    <citation type="submission" date="2022-10" db="EMBL/GenBank/DDBJ databases">
        <title>Whole genome sequencing of three plant growth promoting bacteria isolated from Vachellia tortilis subsp. raddiana in Morocco.</title>
        <authorList>
            <person name="Hnini M."/>
            <person name="Zouagui R."/>
            <person name="Zouagui H."/>
            <person name="Chemao Elfihri M.-W."/>
            <person name="Ibrahimi A."/>
            <person name="Sbabou L."/>
            <person name="Aurag J."/>
        </authorList>
    </citation>
    <scope>NUCLEOTIDE SEQUENCE</scope>
    <source>
        <strain evidence="3">LMR678</strain>
    </source>
</reference>
<name>A0ABT4KA68_9HYPH</name>
<protein>
    <submittedName>
        <fullName evidence="3">Thioredoxin family protein</fullName>
    </submittedName>
</protein>
<dbReference type="EMBL" id="JAPVOI010000002">
    <property type="protein sequence ID" value="MCZ4088781.1"/>
    <property type="molecule type" value="Genomic_DNA"/>
</dbReference>
<feature type="domain" description="Thioredoxin-like fold" evidence="2">
    <location>
        <begin position="1"/>
        <end position="86"/>
    </location>
</feature>
<proteinExistence type="predicted"/>
<dbReference type="InterPro" id="IPR012336">
    <property type="entry name" value="Thioredoxin-like_fold"/>
</dbReference>
<evidence type="ECO:0000256" key="1">
    <source>
        <dbReference type="ARBA" id="ARBA00023284"/>
    </source>
</evidence>
<evidence type="ECO:0000313" key="3">
    <source>
        <dbReference type="EMBL" id="MCZ4088781.1"/>
    </source>
</evidence>
<dbReference type="Pfam" id="PF13098">
    <property type="entry name" value="Thioredoxin_2"/>
    <property type="match status" value="1"/>
</dbReference>
<organism evidence="3 4">
    <name type="scientific">Sinorhizobium psoraleae</name>
    <dbReference type="NCBI Taxonomy" id="520838"/>
    <lineage>
        <taxon>Bacteria</taxon>
        <taxon>Pseudomonadati</taxon>
        <taxon>Pseudomonadota</taxon>
        <taxon>Alphaproteobacteria</taxon>
        <taxon>Hyphomicrobiales</taxon>
        <taxon>Rhizobiaceae</taxon>
        <taxon>Sinorhizobium/Ensifer group</taxon>
        <taxon>Sinorhizobium</taxon>
    </lineage>
</organism>
<sequence length="97" mass="10070">MLYVTADWCVTCRTIERSVLTAPNVTAALDGIRLASLDVSAVDADNSALMRSLAVVGPPTMIFFDGSKREAPGTRLVGNITAASLADAAMAAKGTVR</sequence>
<dbReference type="InterPro" id="IPR036249">
    <property type="entry name" value="Thioredoxin-like_sf"/>
</dbReference>
<comment type="caution">
    <text evidence="3">The sequence shown here is derived from an EMBL/GenBank/DDBJ whole genome shotgun (WGS) entry which is preliminary data.</text>
</comment>
<dbReference type="PANTHER" id="PTHR32234">
    <property type="entry name" value="THIOL:DISULFIDE INTERCHANGE PROTEIN DSBD"/>
    <property type="match status" value="1"/>
</dbReference>
<evidence type="ECO:0000313" key="4">
    <source>
        <dbReference type="Proteomes" id="UP001079430"/>
    </source>
</evidence>
<evidence type="ECO:0000259" key="2">
    <source>
        <dbReference type="Pfam" id="PF13098"/>
    </source>
</evidence>
<gene>
    <name evidence="3" type="ORF">O3W52_01340</name>
</gene>
<dbReference type="SUPFAM" id="SSF52833">
    <property type="entry name" value="Thioredoxin-like"/>
    <property type="match status" value="1"/>
</dbReference>
<dbReference type="PANTHER" id="PTHR32234:SF0">
    <property type="entry name" value="THIOL:DISULFIDE INTERCHANGE PROTEIN DSBD"/>
    <property type="match status" value="1"/>
</dbReference>
<dbReference type="Proteomes" id="UP001079430">
    <property type="component" value="Unassembled WGS sequence"/>
</dbReference>